<evidence type="ECO:0000256" key="2">
    <source>
        <dbReference type="ARBA" id="ARBA00022475"/>
    </source>
</evidence>
<keyword evidence="5 6" id="KW-0472">Membrane</keyword>
<gene>
    <name evidence="8" type="ORF">RQ831_04460</name>
</gene>
<dbReference type="Proteomes" id="UP001258945">
    <property type="component" value="Unassembled WGS sequence"/>
</dbReference>
<name>A0ABU3MBM2_9PROT</name>
<comment type="caution">
    <text evidence="8">The sequence shown here is derived from an EMBL/GenBank/DDBJ whole genome shotgun (WGS) entry which is preliminary data.</text>
</comment>
<accession>A0ABU3MBM2</accession>
<evidence type="ECO:0000256" key="1">
    <source>
        <dbReference type="ARBA" id="ARBA00004651"/>
    </source>
</evidence>
<feature type="transmembrane region" description="Helical" evidence="6">
    <location>
        <begin position="369"/>
        <end position="394"/>
    </location>
</feature>
<evidence type="ECO:0000313" key="9">
    <source>
        <dbReference type="Proteomes" id="UP001258945"/>
    </source>
</evidence>
<proteinExistence type="predicted"/>
<evidence type="ECO:0000256" key="4">
    <source>
        <dbReference type="ARBA" id="ARBA00022989"/>
    </source>
</evidence>
<protein>
    <submittedName>
        <fullName evidence="8">Capsule biosynthesis protein</fullName>
    </submittedName>
</protein>
<evidence type="ECO:0000256" key="5">
    <source>
        <dbReference type="ARBA" id="ARBA00023136"/>
    </source>
</evidence>
<dbReference type="Pfam" id="PF02706">
    <property type="entry name" value="Wzz"/>
    <property type="match status" value="1"/>
</dbReference>
<dbReference type="RefSeq" id="WP_314280546.1">
    <property type="nucleotide sequence ID" value="NZ_JAVVDO010000004.1"/>
</dbReference>
<dbReference type="InterPro" id="IPR003856">
    <property type="entry name" value="LPS_length_determ_N"/>
</dbReference>
<organism evidence="8 9">
    <name type="scientific">Roseomonas gilardii</name>
    <dbReference type="NCBI Taxonomy" id="257708"/>
    <lineage>
        <taxon>Bacteria</taxon>
        <taxon>Pseudomonadati</taxon>
        <taxon>Pseudomonadota</taxon>
        <taxon>Alphaproteobacteria</taxon>
        <taxon>Acetobacterales</taxon>
        <taxon>Roseomonadaceae</taxon>
        <taxon>Roseomonas</taxon>
    </lineage>
</organism>
<dbReference type="PANTHER" id="PTHR32309:SF13">
    <property type="entry name" value="FERRIC ENTEROBACTIN TRANSPORT PROTEIN FEPE"/>
    <property type="match status" value="1"/>
</dbReference>
<keyword evidence="9" id="KW-1185">Reference proteome</keyword>
<keyword evidence="4 6" id="KW-1133">Transmembrane helix</keyword>
<keyword evidence="2" id="KW-1003">Cell membrane</keyword>
<dbReference type="EMBL" id="JAVVDO010000004">
    <property type="protein sequence ID" value="MDT8330294.1"/>
    <property type="molecule type" value="Genomic_DNA"/>
</dbReference>
<dbReference type="InterPro" id="IPR050445">
    <property type="entry name" value="Bact_polysacc_biosynth/exp"/>
</dbReference>
<evidence type="ECO:0000256" key="3">
    <source>
        <dbReference type="ARBA" id="ARBA00022692"/>
    </source>
</evidence>
<evidence type="ECO:0000256" key="6">
    <source>
        <dbReference type="SAM" id="Phobius"/>
    </source>
</evidence>
<feature type="domain" description="Polysaccharide chain length determinant N-terminal" evidence="7">
    <location>
        <begin position="35"/>
        <end position="123"/>
    </location>
</feature>
<comment type="subcellular location">
    <subcellularLocation>
        <location evidence="1">Cell membrane</location>
        <topology evidence="1">Multi-pass membrane protein</topology>
    </subcellularLocation>
</comment>
<reference evidence="8 9" key="1">
    <citation type="journal article" date="2019" name="Microb. Pathog.">
        <title>Comparison of VITEK 2, MALDI-TOF MS, 16S rRNA gene sequencing, and whole-genome sequencing for identification of Roseomonas mucosa.</title>
        <authorList>
            <person name="Rudolph W.W."/>
            <person name="Gunzer F."/>
            <person name="Trauth M."/>
            <person name="Bunk B."/>
            <person name="Bigge R."/>
            <person name="Schrottner P."/>
        </authorList>
    </citation>
    <scope>NUCLEOTIDE SEQUENCE [LARGE SCALE GENOMIC DNA]</scope>
    <source>
        <strain evidence="8 9">DSM 103800</strain>
    </source>
</reference>
<dbReference type="PANTHER" id="PTHR32309">
    <property type="entry name" value="TYROSINE-PROTEIN KINASE"/>
    <property type="match status" value="1"/>
</dbReference>
<feature type="transmembrane region" description="Helical" evidence="6">
    <location>
        <begin position="43"/>
        <end position="63"/>
    </location>
</feature>
<sequence length="399" mass="43839">MSMKLSPPISPFDATGGLEGSSVLPPLPRRRGRLQALLHRYRLVLLVIGLPMLIASTYFLLVATPQYQSEARFLVRTRSGGPTASSALGSLLTSAGFTSSNEDALAIVDFIKSRDALDGVQQKLNLVELWRRPEADFVARLWDSDPPAERLLKYYKRMVSVAHDSSSGTVTLSVRAFRAEDAQAVTEALLGLSEGLVNRLGDRARENTLNVARAEVTRAEQRVIAAREAVTGFRVRERLVDPASEAKASLDIVAKLEATLTQARAELIEKTAYLRPGNPELRNVQNRIDALERQIAIERARITADGQQSLPQQLAGYERLLLEREFADKQLASATASLETARVDAQRQALFLARVVEPNMAQEAEYPKAGFILISLLAILCVLYAMGWLVVAGVREHAS</sequence>
<evidence type="ECO:0000259" key="7">
    <source>
        <dbReference type="Pfam" id="PF02706"/>
    </source>
</evidence>
<evidence type="ECO:0000313" key="8">
    <source>
        <dbReference type="EMBL" id="MDT8330294.1"/>
    </source>
</evidence>
<keyword evidence="3 6" id="KW-0812">Transmembrane</keyword>